<protein>
    <recommendedName>
        <fullName evidence="4">Citrate synthase</fullName>
    </recommendedName>
</protein>
<evidence type="ECO:0000256" key="2">
    <source>
        <dbReference type="ARBA" id="ARBA00022679"/>
    </source>
</evidence>
<evidence type="ECO:0000256" key="1">
    <source>
        <dbReference type="ARBA" id="ARBA00010566"/>
    </source>
</evidence>
<organism evidence="3">
    <name type="scientific">marine metagenome</name>
    <dbReference type="NCBI Taxonomy" id="408172"/>
    <lineage>
        <taxon>unclassified sequences</taxon>
        <taxon>metagenomes</taxon>
        <taxon>ecological metagenomes</taxon>
    </lineage>
</organism>
<dbReference type="Gene3D" id="1.10.580.10">
    <property type="entry name" value="Citrate Synthase, domain 1"/>
    <property type="match status" value="1"/>
</dbReference>
<sequence length="116" mass="13085">MNEREPKPEIKKGLKNVYIDKTRSSFIDGKEGKLIYRGYNIHDLASNSTFEEIVYLLINGSLPNKAELDQIDSELRANRKINEGILNVIKSMKSSHPMDVLRTCMSLLSASDSSPN</sequence>
<dbReference type="GO" id="GO:0005829">
    <property type="term" value="C:cytosol"/>
    <property type="evidence" value="ECO:0007669"/>
    <property type="project" value="TreeGrafter"/>
</dbReference>
<accession>A0A382XBE5</accession>
<dbReference type="InterPro" id="IPR016142">
    <property type="entry name" value="Citrate_synth-like_lrg_a-sub"/>
</dbReference>
<proteinExistence type="inferred from homology"/>
<keyword evidence="2" id="KW-0808">Transferase</keyword>
<dbReference type="GO" id="GO:0046912">
    <property type="term" value="F:acyltransferase activity, acyl groups converted into alkyl on transfer"/>
    <property type="evidence" value="ECO:0007669"/>
    <property type="project" value="InterPro"/>
</dbReference>
<dbReference type="AlphaFoldDB" id="A0A382XBE5"/>
<dbReference type="InterPro" id="IPR036969">
    <property type="entry name" value="Citrate_synthase_sf"/>
</dbReference>
<dbReference type="EMBL" id="UINC01166511">
    <property type="protein sequence ID" value="SVD68506.1"/>
    <property type="molecule type" value="Genomic_DNA"/>
</dbReference>
<evidence type="ECO:0000313" key="3">
    <source>
        <dbReference type="EMBL" id="SVD68506.1"/>
    </source>
</evidence>
<name>A0A382XBE5_9ZZZZ</name>
<dbReference type="Pfam" id="PF00285">
    <property type="entry name" value="Citrate_synt"/>
    <property type="match status" value="1"/>
</dbReference>
<dbReference type="GO" id="GO:0005975">
    <property type="term" value="P:carbohydrate metabolic process"/>
    <property type="evidence" value="ECO:0007669"/>
    <property type="project" value="TreeGrafter"/>
</dbReference>
<dbReference type="InterPro" id="IPR002020">
    <property type="entry name" value="Citrate_synthase"/>
</dbReference>
<dbReference type="PANTHER" id="PTHR11739">
    <property type="entry name" value="CITRATE SYNTHASE"/>
    <property type="match status" value="1"/>
</dbReference>
<dbReference type="PANTHER" id="PTHR11739:SF4">
    <property type="entry name" value="CITRATE SYNTHASE, PEROXISOMAL"/>
    <property type="match status" value="1"/>
</dbReference>
<dbReference type="GO" id="GO:0006099">
    <property type="term" value="P:tricarboxylic acid cycle"/>
    <property type="evidence" value="ECO:0007669"/>
    <property type="project" value="TreeGrafter"/>
</dbReference>
<dbReference type="SUPFAM" id="SSF48256">
    <property type="entry name" value="Citrate synthase"/>
    <property type="match status" value="1"/>
</dbReference>
<evidence type="ECO:0008006" key="4">
    <source>
        <dbReference type="Google" id="ProtNLM"/>
    </source>
</evidence>
<reference evidence="3" key="1">
    <citation type="submission" date="2018-05" db="EMBL/GenBank/DDBJ databases">
        <authorList>
            <person name="Lanie J.A."/>
            <person name="Ng W.-L."/>
            <person name="Kazmierczak K.M."/>
            <person name="Andrzejewski T.M."/>
            <person name="Davidsen T.M."/>
            <person name="Wayne K.J."/>
            <person name="Tettelin H."/>
            <person name="Glass J.I."/>
            <person name="Rusch D."/>
            <person name="Podicherti R."/>
            <person name="Tsui H.-C.T."/>
            <person name="Winkler M.E."/>
        </authorList>
    </citation>
    <scope>NUCLEOTIDE SEQUENCE</scope>
</reference>
<comment type="similarity">
    <text evidence="1">Belongs to the citrate synthase family.</text>
</comment>
<feature type="non-terminal residue" evidence="3">
    <location>
        <position position="116"/>
    </location>
</feature>
<gene>
    <name evidence="3" type="ORF">METZ01_LOCUS421360</name>
</gene>